<evidence type="ECO:0000313" key="2">
    <source>
        <dbReference type="Proteomes" id="UP001230328"/>
    </source>
</evidence>
<protein>
    <submittedName>
        <fullName evidence="1">Uncharacterized protein</fullName>
    </submittedName>
</protein>
<dbReference type="EMBL" id="JAUSZI010000002">
    <property type="protein sequence ID" value="MDQ1024810.1"/>
    <property type="molecule type" value="Genomic_DNA"/>
</dbReference>
<gene>
    <name evidence="1" type="ORF">QF035_002392</name>
</gene>
<proteinExistence type="predicted"/>
<reference evidence="1 2" key="1">
    <citation type="submission" date="2023-07" db="EMBL/GenBank/DDBJ databases">
        <title>Comparative genomics of wheat-associated soil bacteria to identify genetic determinants of phenazine resistance.</title>
        <authorList>
            <person name="Mouncey N."/>
        </authorList>
    </citation>
    <scope>NUCLEOTIDE SEQUENCE [LARGE SCALE GENOMIC DNA]</scope>
    <source>
        <strain evidence="1 2">V2I4</strain>
    </source>
</reference>
<sequence length="568" mass="61657">MPVQFEGLGTDGTRVPAPAWIEASLKLNEGRDPLGLQTTTQDRLMPLLLPGILELSRRARYFSFHAFLLAEYRDRHLAADGNTLSAFIKRREWEYGLAVLRCPRGCGSSPVGARRLSGLAMGPGPYSRGESVESAFGGYGLYYRSPMAEFGIVARAGTLLGGRPIPIDVLYNTDRARLLAGTFKSAVEHTAYYQRAMWTTDDLSADVIDEYAQAACLCRLRELPEERDAVHAALFAPDAEASSTVVGEDSELLGVADGPTAIGEVLSEAGVRQRCLSVGHYLSLLDAVPSVVTSETAYRDALWSPPALHSDAHAVVAGQWAGLIAKDVWQEALCSVWSELCRAGLTRARDLGRGLTWDEVRRVAAGLVAGQPELDPTSLTTALAAQLAAGTLVVPDTDGIHVNVTTAPLDDLRRLTSRLDTASSGLVVLLELARRMEGRAGDGWQKAAGIRSGWQPSIAAVTAALRTHLADGPTVADTLWWLVSRFVVPVHERIAYSKLPELTFRFRWEDGLLRFYDHGVGRFPLAAVRNAPLASLTWDLGLWSEADDERCPATLTARGMRFVEEVLG</sequence>
<keyword evidence="2" id="KW-1185">Reference proteome</keyword>
<evidence type="ECO:0000313" key="1">
    <source>
        <dbReference type="EMBL" id="MDQ1024810.1"/>
    </source>
</evidence>
<dbReference type="Proteomes" id="UP001230328">
    <property type="component" value="Unassembled WGS sequence"/>
</dbReference>
<organism evidence="1 2">
    <name type="scientific">Streptomyces umbrinus</name>
    <dbReference type="NCBI Taxonomy" id="67370"/>
    <lineage>
        <taxon>Bacteria</taxon>
        <taxon>Bacillati</taxon>
        <taxon>Actinomycetota</taxon>
        <taxon>Actinomycetes</taxon>
        <taxon>Kitasatosporales</taxon>
        <taxon>Streptomycetaceae</taxon>
        <taxon>Streptomyces</taxon>
        <taxon>Streptomyces phaeochromogenes group</taxon>
    </lineage>
</organism>
<name>A0ABU0SMN5_9ACTN</name>
<accession>A0ABU0SMN5</accession>
<comment type="caution">
    <text evidence="1">The sequence shown here is derived from an EMBL/GenBank/DDBJ whole genome shotgun (WGS) entry which is preliminary data.</text>
</comment>